<dbReference type="Gene3D" id="3.40.190.10">
    <property type="entry name" value="Periplasmic binding protein-like II"/>
    <property type="match status" value="2"/>
</dbReference>
<evidence type="ECO:0000256" key="5">
    <source>
        <dbReference type="ARBA" id="ARBA00023288"/>
    </source>
</evidence>
<dbReference type="SUPFAM" id="SSF53850">
    <property type="entry name" value="Periplasmic binding protein-like II"/>
    <property type="match status" value="1"/>
</dbReference>
<proteinExistence type="predicted"/>
<evidence type="ECO:0000256" key="2">
    <source>
        <dbReference type="ARBA" id="ARBA00022729"/>
    </source>
</evidence>
<comment type="caution">
    <text evidence="7">The sequence shown here is derived from an EMBL/GenBank/DDBJ whole genome shotgun (WGS) entry which is preliminary data.</text>
</comment>
<keyword evidence="1" id="KW-1003">Cell membrane</keyword>
<feature type="signal peptide" evidence="6">
    <location>
        <begin position="1"/>
        <end position="24"/>
    </location>
</feature>
<keyword evidence="5" id="KW-0449">Lipoprotein</keyword>
<evidence type="ECO:0000313" key="7">
    <source>
        <dbReference type="EMBL" id="GIH99972.1"/>
    </source>
</evidence>
<dbReference type="AlphaFoldDB" id="A0A8J3SWB0"/>
<keyword evidence="8" id="KW-1185">Reference proteome</keyword>
<evidence type="ECO:0000256" key="4">
    <source>
        <dbReference type="ARBA" id="ARBA00023139"/>
    </source>
</evidence>
<name>A0A8J3SWB0_9ACTN</name>
<accession>A0A8J3SWB0</accession>
<dbReference type="Pfam" id="PF01547">
    <property type="entry name" value="SBP_bac_1"/>
    <property type="match status" value="1"/>
</dbReference>
<evidence type="ECO:0000256" key="6">
    <source>
        <dbReference type="SAM" id="SignalP"/>
    </source>
</evidence>
<gene>
    <name evidence="7" type="ORF">Pta02_19810</name>
</gene>
<dbReference type="InterPro" id="IPR050490">
    <property type="entry name" value="Bact_solute-bd_prot1"/>
</dbReference>
<sequence>MLTGLALATAAVLASACGGSGGNAAPATASGDPAKVSGNITVLTNRTDLVNDGTMKKYADDFTKVYPNVRVTFEAITDYEGEVKIRMNSENYGDVLLIPNAIPKGDYPKFFAPLGSSAELSKKYKFTQAGTVNDQVYGIVSFTPAQGFVYNKELWEGAGVTEWPKTPEEFLTALKSVKDKTGATPLYTNYKDGWPLSTWTNALGSVTCDVKAEKAMITEDPWAPGKDLNVIDSLLFNAVHDKLTEKDPTTTNWEESKNAIATGKIGAMWLGSWAVPQMQAAATKAGKSPETIGFMPFPAQANGKFCTVLAPDYQYAVNTHSQNKAAARAWVDWFVDKSGFSALNQGVSSLKTDPLPSAIKPLGDAGVELIEMETDQRVQVDAIDKESEVGIKAPEYRQRLIDVARGAAKGDLNSVLAELSGKWKAGQESAG</sequence>
<dbReference type="PANTHER" id="PTHR43649">
    <property type="entry name" value="ARABINOSE-BINDING PROTEIN-RELATED"/>
    <property type="match status" value="1"/>
</dbReference>
<dbReference type="EMBL" id="BOOK01000013">
    <property type="protein sequence ID" value="GIH99972.1"/>
    <property type="molecule type" value="Genomic_DNA"/>
</dbReference>
<organism evidence="7 8">
    <name type="scientific">Planobispora takensis</name>
    <dbReference type="NCBI Taxonomy" id="1367882"/>
    <lineage>
        <taxon>Bacteria</taxon>
        <taxon>Bacillati</taxon>
        <taxon>Actinomycetota</taxon>
        <taxon>Actinomycetes</taxon>
        <taxon>Streptosporangiales</taxon>
        <taxon>Streptosporangiaceae</taxon>
        <taxon>Planobispora</taxon>
    </lineage>
</organism>
<evidence type="ECO:0000256" key="3">
    <source>
        <dbReference type="ARBA" id="ARBA00023136"/>
    </source>
</evidence>
<keyword evidence="2 6" id="KW-0732">Signal</keyword>
<feature type="chain" id="PRO_5035297296" evidence="6">
    <location>
        <begin position="25"/>
        <end position="431"/>
    </location>
</feature>
<dbReference type="PANTHER" id="PTHR43649:SF33">
    <property type="entry name" value="POLYGALACTURONAN_RHAMNOGALACTURONAN-BINDING PROTEIN YTCQ"/>
    <property type="match status" value="1"/>
</dbReference>
<keyword evidence="4" id="KW-0564">Palmitate</keyword>
<keyword evidence="3" id="KW-0472">Membrane</keyword>
<protein>
    <submittedName>
        <fullName evidence="7">Sugar ABC transporter substrate-binding protein</fullName>
    </submittedName>
</protein>
<evidence type="ECO:0000256" key="1">
    <source>
        <dbReference type="ARBA" id="ARBA00022475"/>
    </source>
</evidence>
<evidence type="ECO:0000313" key="8">
    <source>
        <dbReference type="Proteomes" id="UP000634476"/>
    </source>
</evidence>
<reference evidence="7" key="1">
    <citation type="submission" date="2021-01" db="EMBL/GenBank/DDBJ databases">
        <title>Whole genome shotgun sequence of Planobispora takensis NBRC 109077.</title>
        <authorList>
            <person name="Komaki H."/>
            <person name="Tamura T."/>
        </authorList>
    </citation>
    <scope>NUCLEOTIDE SEQUENCE</scope>
    <source>
        <strain evidence="7">NBRC 109077</strain>
    </source>
</reference>
<dbReference type="Proteomes" id="UP000634476">
    <property type="component" value="Unassembled WGS sequence"/>
</dbReference>
<dbReference type="InterPro" id="IPR006059">
    <property type="entry name" value="SBP"/>
</dbReference>